<dbReference type="RefSeq" id="WP_113968388.1">
    <property type="nucleotide sequence ID" value="NZ_QNRJ01000002.1"/>
</dbReference>
<organism evidence="4 5">
    <name type="scientific">Rossellomorea aquimaris</name>
    <dbReference type="NCBI Taxonomy" id="189382"/>
    <lineage>
        <taxon>Bacteria</taxon>
        <taxon>Bacillati</taxon>
        <taxon>Bacillota</taxon>
        <taxon>Bacilli</taxon>
        <taxon>Bacillales</taxon>
        <taxon>Bacillaceae</taxon>
        <taxon>Rossellomorea</taxon>
    </lineage>
</organism>
<dbReference type="Proteomes" id="UP000252118">
    <property type="component" value="Unassembled WGS sequence"/>
</dbReference>
<dbReference type="PANTHER" id="PTHR40903:SF1">
    <property type="entry name" value="HYPHALLY REGULATED CELL WALL PROTEIN 3"/>
    <property type="match status" value="1"/>
</dbReference>
<keyword evidence="3" id="KW-0812">Transmembrane</keyword>
<dbReference type="PANTHER" id="PTHR40903">
    <property type="entry name" value="GLYCINE-RICH CELL WALL STRUCTURAL PROTEIN 1-LIKE"/>
    <property type="match status" value="1"/>
</dbReference>
<name>A0A366EX97_9BACI</name>
<feature type="compositionally biased region" description="Low complexity" evidence="2">
    <location>
        <begin position="363"/>
        <end position="380"/>
    </location>
</feature>
<evidence type="ECO:0000256" key="1">
    <source>
        <dbReference type="SAM" id="Coils"/>
    </source>
</evidence>
<reference evidence="4 5" key="1">
    <citation type="submission" date="2018-06" db="EMBL/GenBank/DDBJ databases">
        <title>Freshwater and sediment microbial communities from various areas in North America, analyzing microbe dynamics in response to fracking.</title>
        <authorList>
            <person name="Lamendella R."/>
        </authorList>
    </citation>
    <scope>NUCLEOTIDE SEQUENCE [LARGE SCALE GENOMIC DNA]</scope>
    <source>
        <strain evidence="4 5">97B</strain>
    </source>
</reference>
<dbReference type="EMBL" id="QNRJ01000002">
    <property type="protein sequence ID" value="RBP06998.1"/>
    <property type="molecule type" value="Genomic_DNA"/>
</dbReference>
<feature type="transmembrane region" description="Helical" evidence="3">
    <location>
        <begin position="56"/>
        <end position="73"/>
    </location>
</feature>
<gene>
    <name evidence="4" type="ORF">DET59_102385</name>
</gene>
<evidence type="ECO:0000313" key="5">
    <source>
        <dbReference type="Proteomes" id="UP000252118"/>
    </source>
</evidence>
<comment type="caution">
    <text evidence="4">The sequence shown here is derived from an EMBL/GenBank/DDBJ whole genome shotgun (WGS) entry which is preliminary data.</text>
</comment>
<proteinExistence type="predicted"/>
<evidence type="ECO:0000313" key="4">
    <source>
        <dbReference type="EMBL" id="RBP06998.1"/>
    </source>
</evidence>
<sequence length="501" mass="55925">MEHTQQFLQLLRQIRKKLWVNQLWYYSQLLLLYAGVFALCIVLTAAVVVIPYWERILLVGCASVFIGVALLFYRRRATLKDSALIYDRFVDDNRVTVAYSSLHSGHALSSLVVHDALKKMKRVHPEVLKYGKKRIRPSFLLSSGILILISSLIFTQWDDSFKEAKRIEKEKEIIADSNKRIAEQAKKKENASIKEKLLKKNEELREVKEATKRYDEIIKKVKEIEFQKKSIEKQNKKLQEVKKKIANINVENVKKALQEKNSDKLQRAFNEMTKEQKDQLLTALKSQDIASLEELSGLMKEPDSVEEQLDQLAKLHDELQNEADLLKNAIGQSDTTGSDSLAQNSGKAPSNQGNNKSQANTDPSSSANGNQSGNSASNSPGQGGNGNSAGNGAGTGNGSSPGAGNGAGKGQGSREMLSVPEKIEGQNHIERDTGKLGEGERGERFESNGPVQKGTLRPYEEVYQDYYSSYRKSSDRSTIPKDLENIVQSYFSEIDPGELVE</sequence>
<feature type="region of interest" description="Disordered" evidence="2">
    <location>
        <begin position="325"/>
        <end position="455"/>
    </location>
</feature>
<feature type="transmembrane region" description="Helical" evidence="3">
    <location>
        <begin position="139"/>
        <end position="157"/>
    </location>
</feature>
<feature type="coiled-coil region" evidence="1">
    <location>
        <begin position="167"/>
        <end position="275"/>
    </location>
</feature>
<accession>A0A366EX97</accession>
<keyword evidence="3" id="KW-0472">Membrane</keyword>
<feature type="compositionally biased region" description="Polar residues" evidence="2">
    <location>
        <begin position="330"/>
        <end position="362"/>
    </location>
</feature>
<keyword evidence="3" id="KW-1133">Transmembrane helix</keyword>
<dbReference type="OrthoDB" id="2380672at2"/>
<keyword evidence="1" id="KW-0175">Coiled coil</keyword>
<feature type="compositionally biased region" description="Gly residues" evidence="2">
    <location>
        <begin position="381"/>
        <end position="411"/>
    </location>
</feature>
<dbReference type="AlphaFoldDB" id="A0A366EX97"/>
<feature type="transmembrane region" description="Helical" evidence="3">
    <location>
        <begin position="23"/>
        <end position="50"/>
    </location>
</feature>
<protein>
    <submittedName>
        <fullName evidence="4">Uncharacterized protein</fullName>
    </submittedName>
</protein>
<feature type="compositionally biased region" description="Basic and acidic residues" evidence="2">
    <location>
        <begin position="421"/>
        <end position="446"/>
    </location>
</feature>
<evidence type="ECO:0000256" key="2">
    <source>
        <dbReference type="SAM" id="MobiDB-lite"/>
    </source>
</evidence>
<evidence type="ECO:0000256" key="3">
    <source>
        <dbReference type="SAM" id="Phobius"/>
    </source>
</evidence>